<feature type="domain" description="Isochorismatase-like" evidence="2">
    <location>
        <begin position="16"/>
        <end position="193"/>
    </location>
</feature>
<name>A0A023D971_ACIMT</name>
<dbReference type="PANTHER" id="PTHR43540">
    <property type="entry name" value="PEROXYUREIDOACRYLATE/UREIDOACRYLATE AMIDOHYDROLASE-RELATED"/>
    <property type="match status" value="1"/>
</dbReference>
<dbReference type="InterPro" id="IPR036380">
    <property type="entry name" value="Isochorismatase-like_sf"/>
</dbReference>
<dbReference type="InterPro" id="IPR000868">
    <property type="entry name" value="Isochorismatase-like_dom"/>
</dbReference>
<keyword evidence="4" id="KW-1185">Reference proteome</keyword>
<dbReference type="Gene3D" id="3.40.50.850">
    <property type="entry name" value="Isochorismatase-like"/>
    <property type="match status" value="1"/>
</dbReference>
<dbReference type="SUPFAM" id="SSF52499">
    <property type="entry name" value="Isochorismatase-like hydrolases"/>
    <property type="match status" value="1"/>
</dbReference>
<dbReference type="CDD" id="cd00431">
    <property type="entry name" value="cysteine_hydrolases"/>
    <property type="match status" value="1"/>
</dbReference>
<dbReference type="AlphaFoldDB" id="A0A023D971"/>
<accession>A0A023D971</accession>
<reference evidence="4" key="1">
    <citation type="journal article" date="2014" name="FEMS Microbiol. Lett.">
        <title>Draft Genomic DNA Sequence of the Facultatively Methylotrophic Bacterium Acidomonas methanolica type strain MB58.</title>
        <authorList>
            <person name="Higashiura N."/>
            <person name="Hadano H."/>
            <person name="Hirakawa H."/>
            <person name="Matsutani M."/>
            <person name="Takabe S."/>
            <person name="Matsushita K."/>
            <person name="Azuma Y."/>
        </authorList>
    </citation>
    <scope>NUCLEOTIDE SEQUENCE [LARGE SCALE GENOMIC DNA]</scope>
    <source>
        <strain evidence="4">MB58</strain>
    </source>
</reference>
<keyword evidence="1 3" id="KW-0378">Hydrolase</keyword>
<evidence type="ECO:0000259" key="2">
    <source>
        <dbReference type="Pfam" id="PF00857"/>
    </source>
</evidence>
<dbReference type="Proteomes" id="UP000019760">
    <property type="component" value="Unassembled WGS sequence"/>
</dbReference>
<organism evidence="3 4">
    <name type="scientific">Acidomonas methanolica NBRC 104435</name>
    <dbReference type="NCBI Taxonomy" id="1231351"/>
    <lineage>
        <taxon>Bacteria</taxon>
        <taxon>Pseudomonadati</taxon>
        <taxon>Pseudomonadota</taxon>
        <taxon>Alphaproteobacteria</taxon>
        <taxon>Acetobacterales</taxon>
        <taxon>Acetobacteraceae</taxon>
        <taxon>Acidomonas</taxon>
    </lineage>
</organism>
<gene>
    <name evidence="3" type="ORF">Amme_238_007</name>
</gene>
<evidence type="ECO:0000313" key="4">
    <source>
        <dbReference type="Proteomes" id="UP000019760"/>
    </source>
</evidence>
<dbReference type="EMBL" id="BAND01000222">
    <property type="protein sequence ID" value="GAJ30697.1"/>
    <property type="molecule type" value="Genomic_DNA"/>
</dbReference>
<dbReference type="InterPro" id="IPR050272">
    <property type="entry name" value="Isochorismatase-like_hydrls"/>
</dbReference>
<dbReference type="GO" id="GO:0016787">
    <property type="term" value="F:hydrolase activity"/>
    <property type="evidence" value="ECO:0007669"/>
    <property type="project" value="UniProtKB-KW"/>
</dbReference>
<sequence length="212" mass="23261">MTSVKKKKPFIVGNPVVLAIDIQQGSFVPPPPNFHLPLMPDTIERMSRTRSVIDAARAADIPVIFFQEIHRASLIDFGRELDGSEGPHCVEGRPGTPIASDVVGLREDDYVIQKRRYSCFFGTELEILLKALKAETLILIGGFTDVCIHYTFVDGHQHDYHCRVVHDCVAGSSIKAHTASLEAMEYLQHGANVDCAYAVDAFAQHAGKGTGT</sequence>
<proteinExistence type="predicted"/>
<evidence type="ECO:0000313" key="3">
    <source>
        <dbReference type="EMBL" id="GAJ30697.1"/>
    </source>
</evidence>
<evidence type="ECO:0000256" key="1">
    <source>
        <dbReference type="ARBA" id="ARBA00022801"/>
    </source>
</evidence>
<dbReference type="Pfam" id="PF00857">
    <property type="entry name" value="Isochorismatase"/>
    <property type="match status" value="1"/>
</dbReference>
<reference evidence="3 4" key="2">
    <citation type="journal article" date="2014" name="FEMS Microbiol. Lett.">
        <title>Draft genomic DNA sequence of the facultatively methylotrophic bacterium Acidomonas methanolica type strain MB58.</title>
        <authorList>
            <person name="Higashiura N."/>
            <person name="Hadano H."/>
            <person name="Hirakawa H."/>
            <person name="Matsutani M."/>
            <person name="Takabe S."/>
            <person name="Matsushita K."/>
            <person name="Azuma Y."/>
        </authorList>
    </citation>
    <scope>NUCLEOTIDE SEQUENCE [LARGE SCALE GENOMIC DNA]</scope>
    <source>
        <strain evidence="3 4">MB58</strain>
    </source>
</reference>
<protein>
    <submittedName>
        <fullName evidence="3">Isochorismatase hydrolase</fullName>
    </submittedName>
</protein>
<comment type="caution">
    <text evidence="3">The sequence shown here is derived from an EMBL/GenBank/DDBJ whole genome shotgun (WGS) entry which is preliminary data.</text>
</comment>